<evidence type="ECO:0000313" key="1">
    <source>
        <dbReference type="EMBL" id="MBB4723337.1"/>
    </source>
</evidence>
<accession>A0AAW3U2T3</accession>
<dbReference type="RefSeq" id="WP_184420712.1">
    <property type="nucleotide sequence ID" value="NZ_JACHNK010000003.1"/>
</dbReference>
<dbReference type="Proteomes" id="UP000576603">
    <property type="component" value="Unassembled WGS sequence"/>
</dbReference>
<name>A0AAW3U2T3_XANEU</name>
<comment type="caution">
    <text evidence="1">The sequence shown here is derived from an EMBL/GenBank/DDBJ whole genome shotgun (WGS) entry which is preliminary data.</text>
</comment>
<protein>
    <recommendedName>
        <fullName evidence="3">NYN domain-containing protein</fullName>
    </recommendedName>
</protein>
<sequence>MSNPNCPHEARVAVLVDCDDVPTDIVEHAFLMLDLFGRVMLRRGYGHHAILADKQQEVLVRQTTFRAFNAQYASARTRHTPKPQSKPLMRWQTISAFSRLVVPRGSGLLQICVS</sequence>
<dbReference type="EMBL" id="JACHNL010000003">
    <property type="protein sequence ID" value="MBB4723337.1"/>
    <property type="molecule type" value="Genomic_DNA"/>
</dbReference>
<evidence type="ECO:0000313" key="2">
    <source>
        <dbReference type="Proteomes" id="UP000576603"/>
    </source>
</evidence>
<gene>
    <name evidence="1" type="ORF">FHY32_001674</name>
</gene>
<organism evidence="1 2">
    <name type="scientific">Xanthomonas euvesicatoria</name>
    <dbReference type="NCBI Taxonomy" id="456327"/>
    <lineage>
        <taxon>Bacteria</taxon>
        <taxon>Pseudomonadati</taxon>
        <taxon>Pseudomonadota</taxon>
        <taxon>Gammaproteobacteria</taxon>
        <taxon>Lysobacterales</taxon>
        <taxon>Lysobacteraceae</taxon>
        <taxon>Xanthomonas</taxon>
    </lineage>
</organism>
<reference evidence="1 2" key="1">
    <citation type="submission" date="2020-08" db="EMBL/GenBank/DDBJ databases">
        <title>Studying the diversity of plant-associated saprophytic bacteria and their role in host health and plant-pathogen interactions.</title>
        <authorList>
            <person name="Potnis N."/>
        </authorList>
    </citation>
    <scope>NUCLEOTIDE SEQUENCE [LARGE SCALE GENOMIC DNA]</scope>
    <source>
        <strain evidence="1 2">CFBP 7922</strain>
    </source>
</reference>
<evidence type="ECO:0008006" key="3">
    <source>
        <dbReference type="Google" id="ProtNLM"/>
    </source>
</evidence>
<proteinExistence type="predicted"/>
<dbReference type="AlphaFoldDB" id="A0AAW3U2T3"/>